<accession>A0A6P8XTC1</accession>
<dbReference type="RefSeq" id="XP_034230153.1">
    <property type="nucleotide sequence ID" value="XM_034374262.1"/>
</dbReference>
<organism evidence="2">
    <name type="scientific">Thrips palmi</name>
    <name type="common">Melon thrips</name>
    <dbReference type="NCBI Taxonomy" id="161013"/>
    <lineage>
        <taxon>Eukaryota</taxon>
        <taxon>Metazoa</taxon>
        <taxon>Ecdysozoa</taxon>
        <taxon>Arthropoda</taxon>
        <taxon>Hexapoda</taxon>
        <taxon>Insecta</taxon>
        <taxon>Pterygota</taxon>
        <taxon>Neoptera</taxon>
        <taxon>Paraneoptera</taxon>
        <taxon>Thysanoptera</taxon>
        <taxon>Terebrantia</taxon>
        <taxon>Thripoidea</taxon>
        <taxon>Thripidae</taxon>
        <taxon>Thrips</taxon>
    </lineage>
</organism>
<sequence length="124" mass="13698">MWPRACQKSHPKYNHFGQGRTAHGSMQRGKCDFLLVNGQAFALSIEAWFLPGTQSAGLMSAATWASLCVTALLVTSPAQFHPVRTVPAEGLNTRSSVSTVGFPMKIRCSVRRSLNTLRQFRFVE</sequence>
<dbReference type="KEGG" id="tpal:117638993"/>
<gene>
    <name evidence="2" type="primary">LOC117638993</name>
</gene>
<proteinExistence type="predicted"/>
<evidence type="ECO:0000313" key="1">
    <source>
        <dbReference type="Proteomes" id="UP000515158"/>
    </source>
</evidence>
<dbReference type="AlphaFoldDB" id="A0A6P8XTC1"/>
<dbReference type="GeneID" id="117638993"/>
<dbReference type="InParanoid" id="A0A6P8XTC1"/>
<evidence type="ECO:0000313" key="2">
    <source>
        <dbReference type="RefSeq" id="XP_034230153.1"/>
    </source>
</evidence>
<protein>
    <submittedName>
        <fullName evidence="2">Uncharacterized protein LOC117638993</fullName>
    </submittedName>
</protein>
<keyword evidence="1" id="KW-1185">Reference proteome</keyword>
<dbReference type="Proteomes" id="UP000515158">
    <property type="component" value="Unplaced"/>
</dbReference>
<name>A0A6P8XTC1_THRPL</name>
<reference evidence="2" key="1">
    <citation type="submission" date="2025-08" db="UniProtKB">
        <authorList>
            <consortium name="RefSeq"/>
        </authorList>
    </citation>
    <scope>IDENTIFICATION</scope>
    <source>
        <tissue evidence="2">Total insect</tissue>
    </source>
</reference>